<feature type="transmembrane region" description="Helical" evidence="16">
    <location>
        <begin position="30"/>
        <end position="60"/>
    </location>
</feature>
<keyword evidence="6" id="KW-1003">Cell membrane</keyword>
<evidence type="ECO:0000256" key="10">
    <source>
        <dbReference type="ARBA" id="ARBA00022914"/>
    </source>
</evidence>
<keyword evidence="5" id="KW-0475">Mercuric resistance</keyword>
<dbReference type="GO" id="GO:0005886">
    <property type="term" value="C:plasma membrane"/>
    <property type="evidence" value="ECO:0007669"/>
    <property type="project" value="UniProtKB-SubCell"/>
</dbReference>
<dbReference type="EMBL" id="SZUV01000001">
    <property type="protein sequence ID" value="TQN51466.1"/>
    <property type="molecule type" value="Genomic_DNA"/>
</dbReference>
<dbReference type="InterPro" id="IPR003457">
    <property type="entry name" value="Transprt_MerT"/>
</dbReference>
<keyword evidence="7" id="KW-0997">Cell inner membrane</keyword>
<feature type="region of interest" description="Disordered" evidence="15">
    <location>
        <begin position="1"/>
        <end position="20"/>
    </location>
</feature>
<accession>A0A543Q561</accession>
<evidence type="ECO:0000256" key="11">
    <source>
        <dbReference type="ARBA" id="ARBA00022989"/>
    </source>
</evidence>
<dbReference type="Gene3D" id="1.10.287.910">
    <property type="entry name" value="bacterial mercury transporter, merf"/>
    <property type="match status" value="1"/>
</dbReference>
<keyword evidence="10" id="KW-0476">Mercury</keyword>
<evidence type="ECO:0000256" key="12">
    <source>
        <dbReference type="ARBA" id="ARBA00023136"/>
    </source>
</evidence>
<comment type="caution">
    <text evidence="17">The sequence shown here is derived from an EMBL/GenBank/DDBJ whole genome shotgun (WGS) entry which is preliminary data.</text>
</comment>
<evidence type="ECO:0000256" key="16">
    <source>
        <dbReference type="SAM" id="Phobius"/>
    </source>
</evidence>
<dbReference type="GO" id="GO:0046872">
    <property type="term" value="F:metal ion binding"/>
    <property type="evidence" value="ECO:0007669"/>
    <property type="project" value="UniProtKB-KW"/>
</dbReference>
<gene>
    <name evidence="17" type="primary">merT</name>
    <name evidence="17" type="ORF">DLNHIDIE_01339</name>
</gene>
<proteinExistence type="inferred from homology"/>
<evidence type="ECO:0000256" key="13">
    <source>
        <dbReference type="ARBA" id="ARBA00030934"/>
    </source>
</evidence>
<evidence type="ECO:0000256" key="2">
    <source>
        <dbReference type="ARBA" id="ARBA00008224"/>
    </source>
</evidence>
<feature type="transmembrane region" description="Helical" evidence="16">
    <location>
        <begin position="115"/>
        <end position="134"/>
    </location>
</feature>
<feature type="transmembrane region" description="Helical" evidence="16">
    <location>
        <begin position="72"/>
        <end position="89"/>
    </location>
</feature>
<evidence type="ECO:0000256" key="6">
    <source>
        <dbReference type="ARBA" id="ARBA00022475"/>
    </source>
</evidence>
<keyword evidence="8 16" id="KW-0812">Transmembrane</keyword>
<evidence type="ECO:0000256" key="4">
    <source>
        <dbReference type="ARBA" id="ARBA00022448"/>
    </source>
</evidence>
<name>A0A543Q561_ACITH</name>
<organism evidence="17 18">
    <name type="scientific">Acidithiobacillus thiooxidans ATCC 19377</name>
    <dbReference type="NCBI Taxonomy" id="637390"/>
    <lineage>
        <taxon>Bacteria</taxon>
        <taxon>Pseudomonadati</taxon>
        <taxon>Pseudomonadota</taxon>
        <taxon>Acidithiobacillia</taxon>
        <taxon>Acidithiobacillales</taxon>
        <taxon>Acidithiobacillaceae</taxon>
        <taxon>Acidithiobacillus</taxon>
    </lineage>
</organism>
<evidence type="ECO:0000313" key="17">
    <source>
        <dbReference type="EMBL" id="TQN51466.1"/>
    </source>
</evidence>
<evidence type="ECO:0000256" key="9">
    <source>
        <dbReference type="ARBA" id="ARBA00022723"/>
    </source>
</evidence>
<dbReference type="RefSeq" id="WP_246864978.1">
    <property type="nucleotide sequence ID" value="NZ_SZUV01000001.1"/>
</dbReference>
<dbReference type="Pfam" id="PF02411">
    <property type="entry name" value="MerT"/>
    <property type="match status" value="1"/>
</dbReference>
<evidence type="ECO:0000256" key="3">
    <source>
        <dbReference type="ARBA" id="ARBA00017053"/>
    </source>
</evidence>
<dbReference type="AlphaFoldDB" id="A0A543Q561"/>
<keyword evidence="9" id="KW-0479">Metal-binding</keyword>
<evidence type="ECO:0000256" key="8">
    <source>
        <dbReference type="ARBA" id="ARBA00022692"/>
    </source>
</evidence>
<evidence type="ECO:0000256" key="1">
    <source>
        <dbReference type="ARBA" id="ARBA00004429"/>
    </source>
</evidence>
<evidence type="ECO:0000256" key="5">
    <source>
        <dbReference type="ARBA" id="ARBA00022466"/>
    </source>
</evidence>
<protein>
    <recommendedName>
        <fullName evidence="3">Mercuric transport protein MerT</fullName>
    </recommendedName>
    <alternativeName>
        <fullName evidence="13">Mercury ion transport protein</fullName>
    </alternativeName>
</protein>
<evidence type="ECO:0000313" key="18">
    <source>
        <dbReference type="Proteomes" id="UP000315403"/>
    </source>
</evidence>
<reference evidence="17 18" key="1">
    <citation type="submission" date="2019-03" db="EMBL/GenBank/DDBJ databases">
        <title>New insights into Acidothiobacillus thiooxidans sulfur metabolism through coupled gene expression, solution geochemistry, microscopy and spectroscopy analyses.</title>
        <authorList>
            <person name="Camacho D."/>
            <person name="Frazao R."/>
            <person name="Fouillen A."/>
            <person name="Nanci A."/>
            <person name="Lang B.F."/>
            <person name="Apte S.C."/>
            <person name="Baron C."/>
            <person name="Warren L.A."/>
        </authorList>
    </citation>
    <scope>NUCLEOTIDE SEQUENCE [LARGE SCALE GENOMIC DNA]</scope>
    <source>
        <strain evidence="17 18">ATCC 19377</strain>
    </source>
</reference>
<dbReference type="Proteomes" id="UP000315403">
    <property type="component" value="Unassembled WGS sequence"/>
</dbReference>
<keyword evidence="12 16" id="KW-0472">Membrane</keyword>
<keyword evidence="11 16" id="KW-1133">Transmembrane helix</keyword>
<comment type="similarity">
    <text evidence="2">Belongs to the MerT family.</text>
</comment>
<evidence type="ECO:0000256" key="14">
    <source>
        <dbReference type="ARBA" id="ARBA00045720"/>
    </source>
</evidence>
<dbReference type="GO" id="GO:0015097">
    <property type="term" value="F:mercury ion transmembrane transporter activity"/>
    <property type="evidence" value="ECO:0007669"/>
    <property type="project" value="InterPro"/>
</dbReference>
<comment type="function">
    <text evidence="14">Involved in mercury resistance. Probably transfers a mercuric ion from the periplasmic Hg(2+)-binding protein MerP to the cytoplasmic mercuric reductase MerA.</text>
</comment>
<sequence>MNTKVSKSDPQGSGCATNNSNMQNVRPKGLWVLLVAVIVGFLASACCVLPLLLIVAGVGGAWMANLRVLDPYAPYMDVVVLLFLGYAHVQNYREKKALACSSCSMVGRLSRWKSPLLWAGTVLVIVFLALPHVLPGLLM</sequence>
<comment type="subcellular location">
    <subcellularLocation>
        <location evidence="1">Cell inner membrane</location>
        <topology evidence="1">Multi-pass membrane protein</topology>
    </subcellularLocation>
</comment>
<evidence type="ECO:0000256" key="15">
    <source>
        <dbReference type="SAM" id="MobiDB-lite"/>
    </source>
</evidence>
<evidence type="ECO:0000256" key="7">
    <source>
        <dbReference type="ARBA" id="ARBA00022519"/>
    </source>
</evidence>
<keyword evidence="4" id="KW-0813">Transport</keyword>